<dbReference type="EMBL" id="QRTC01000029">
    <property type="protein sequence ID" value="RGQ40344.1"/>
    <property type="molecule type" value="Genomic_DNA"/>
</dbReference>
<evidence type="ECO:0000313" key="3">
    <source>
        <dbReference type="Proteomes" id="UP000284751"/>
    </source>
</evidence>
<dbReference type="InterPro" id="IPR009501">
    <property type="entry name" value="UCP020269"/>
</dbReference>
<protein>
    <submittedName>
        <fullName evidence="2">Lactate utilization protein</fullName>
    </submittedName>
</protein>
<evidence type="ECO:0000313" key="2">
    <source>
        <dbReference type="EMBL" id="RGQ40344.1"/>
    </source>
</evidence>
<dbReference type="PANTHER" id="PTHR36179">
    <property type="entry name" value="LUD_DOM DOMAIN-CONTAINING PROTEIN"/>
    <property type="match status" value="1"/>
</dbReference>
<dbReference type="Pfam" id="PF02589">
    <property type="entry name" value="LUD_dom"/>
    <property type="match status" value="1"/>
</dbReference>
<dbReference type="InterPro" id="IPR024185">
    <property type="entry name" value="FTHF_cligase-like_sf"/>
</dbReference>
<dbReference type="AlphaFoldDB" id="A0A412AX27"/>
<dbReference type="InterPro" id="IPR037171">
    <property type="entry name" value="NagB/RpiA_transferase-like"/>
</dbReference>
<sequence length="225" mass="24994">MDQNCKAVVEKRIQRTMESLQKNNMQAYYAATKEDAVAQVAGLLKPDDVISFGGSMSLRECGVMELLRSGSYPKLMDRDQKGLTREQVQEIYRKSFFADVYLMSSNAVTESGVLYNVDGNGNRVAALTFGPKSVIVVMGYNKIVKDLDEAVRRVKTVSAPANVVRLNCETYCRHTGVCVSLSKEHPEMADGCRNSDRVCATYVVSGQQRVKDRIKVILVGEELGY</sequence>
<gene>
    <name evidence="2" type="ORF">DWY99_08220</name>
</gene>
<organism evidence="2 3">
    <name type="scientific">[Clostridium] leptum</name>
    <dbReference type="NCBI Taxonomy" id="1535"/>
    <lineage>
        <taxon>Bacteria</taxon>
        <taxon>Bacillati</taxon>
        <taxon>Bacillota</taxon>
        <taxon>Clostridia</taxon>
        <taxon>Eubacteriales</taxon>
        <taxon>Oscillospiraceae</taxon>
        <taxon>Oscillospiraceae incertae sedis</taxon>
    </lineage>
</organism>
<evidence type="ECO:0000259" key="1">
    <source>
        <dbReference type="Pfam" id="PF02589"/>
    </source>
</evidence>
<name>A0A412AX27_9FIRM</name>
<accession>A0A412AX27</accession>
<dbReference type="Gene3D" id="3.40.50.10420">
    <property type="entry name" value="NagB/RpiA/CoA transferase-like"/>
    <property type="match status" value="1"/>
</dbReference>
<dbReference type="InterPro" id="IPR003741">
    <property type="entry name" value="LUD_dom"/>
</dbReference>
<proteinExistence type="predicted"/>
<dbReference type="Proteomes" id="UP000284751">
    <property type="component" value="Unassembled WGS sequence"/>
</dbReference>
<dbReference type="PANTHER" id="PTHR36179:SF2">
    <property type="entry name" value="LUD DOMAIN-CONTAINING PROTEIN"/>
    <property type="match status" value="1"/>
</dbReference>
<dbReference type="SUPFAM" id="SSF100950">
    <property type="entry name" value="NagB/RpiA/CoA transferase-like"/>
    <property type="match status" value="1"/>
</dbReference>
<feature type="domain" description="LUD" evidence="1">
    <location>
        <begin position="13"/>
        <end position="219"/>
    </location>
</feature>
<comment type="caution">
    <text evidence="2">The sequence shown here is derived from an EMBL/GenBank/DDBJ whole genome shotgun (WGS) entry which is preliminary data.</text>
</comment>
<reference evidence="2 3" key="1">
    <citation type="submission" date="2018-08" db="EMBL/GenBank/DDBJ databases">
        <title>A genome reference for cultivated species of the human gut microbiota.</title>
        <authorList>
            <person name="Zou Y."/>
            <person name="Xue W."/>
            <person name="Luo G."/>
        </authorList>
    </citation>
    <scope>NUCLEOTIDE SEQUENCE [LARGE SCALE GENOMIC DNA]</scope>
    <source>
        <strain evidence="2 3">AF28-26</strain>
    </source>
</reference>
<dbReference type="PIRSF" id="PIRSF020269">
    <property type="entry name" value="DUF1121"/>
    <property type="match status" value="1"/>
</dbReference>